<dbReference type="InterPro" id="IPR016624">
    <property type="entry name" value="UCP014753"/>
</dbReference>
<protein>
    <recommendedName>
        <fullName evidence="1">DUF2264 domain-containing protein</fullName>
    </recommendedName>
</protein>
<evidence type="ECO:0000313" key="2">
    <source>
        <dbReference type="EMBL" id="MBB3152442.1"/>
    </source>
</evidence>
<dbReference type="AlphaFoldDB" id="A0A7W5GAZ2"/>
<evidence type="ECO:0000313" key="3">
    <source>
        <dbReference type="Proteomes" id="UP000518605"/>
    </source>
</evidence>
<dbReference type="Pfam" id="PF10022">
    <property type="entry name" value="DUF2264"/>
    <property type="match status" value="1"/>
</dbReference>
<comment type="caution">
    <text evidence="2">The sequence shown here is derived from an EMBL/GenBank/DDBJ whole genome shotgun (WGS) entry which is preliminary data.</text>
</comment>
<dbReference type="RefSeq" id="WP_246431724.1">
    <property type="nucleotide sequence ID" value="NZ_CBCSLB010000005.1"/>
</dbReference>
<gene>
    <name evidence="2" type="ORF">FHS16_002492</name>
</gene>
<feature type="domain" description="DUF2264" evidence="1">
    <location>
        <begin position="15"/>
        <end position="389"/>
    </location>
</feature>
<dbReference type="PANTHER" id="PTHR35339">
    <property type="entry name" value="LINALOOL DEHYDRATASE_ISOMERASE DOMAIN-CONTAINING PROTEIN"/>
    <property type="match status" value="1"/>
</dbReference>
<sequence length="407" mass="45174">MNMTNGLPIYSKLTDRQYWLEQMLRISNPVLEALAERRLKEKMPIEFADVEGETEAERTLAAAELKADRAKYTHLEALGRLLSGIAPWLENGKLLGAEEEARIRYAALAREAIDAATDQDSPDYMNFSEGYQPIVDAAFLAQAVLRAPIELGEKLEPRVKANLAAALKQTRTRKPVFSNWLLFAATTEAALLKLGEADWDPMRIDYALKQHEQWYLGDGAYGDGPDFHWDYYNSFVIQPMLLDVLAAAGGQHGEWGAMRKAVADRARRYAEVLERLIGPDGAYPPIGRSLAYRFGAFQSLAQSALLEDLPKSVSAAQVRSALSAAIKRTLEMPGNFTSDGWLTIGFCGHQRDIGERYISTGSLYLCAEVFLPLGLPPEHAFWSGAEEAWTSKKAWSGLAFPIDTALK</sequence>
<dbReference type="PANTHER" id="PTHR35339:SF3">
    <property type="entry name" value="DUF2264 DOMAIN-CONTAINING PROTEIN"/>
    <property type="match status" value="1"/>
</dbReference>
<name>A0A7W5GAZ2_9BACL</name>
<evidence type="ECO:0000259" key="1">
    <source>
        <dbReference type="Pfam" id="PF10022"/>
    </source>
</evidence>
<accession>A0A7W5GAZ2</accession>
<dbReference type="InterPro" id="IPR049349">
    <property type="entry name" value="DUF2264_N"/>
</dbReference>
<proteinExistence type="predicted"/>
<keyword evidence="3" id="KW-1185">Reference proteome</keyword>
<dbReference type="EMBL" id="JACHXW010000006">
    <property type="protein sequence ID" value="MBB3152442.1"/>
    <property type="molecule type" value="Genomic_DNA"/>
</dbReference>
<reference evidence="2 3" key="1">
    <citation type="submission" date="2020-08" db="EMBL/GenBank/DDBJ databases">
        <title>Genomic Encyclopedia of Type Strains, Phase III (KMG-III): the genomes of soil and plant-associated and newly described type strains.</title>
        <authorList>
            <person name="Whitman W."/>
        </authorList>
    </citation>
    <scope>NUCLEOTIDE SEQUENCE [LARGE SCALE GENOMIC DNA]</scope>
    <source>
        <strain evidence="2 3">CECT 8234</strain>
    </source>
</reference>
<dbReference type="PIRSF" id="PIRSF014753">
    <property type="entry name" value="UCP014753"/>
    <property type="match status" value="1"/>
</dbReference>
<organism evidence="2 3">
    <name type="scientific">Paenibacillus endophyticus</name>
    <dbReference type="NCBI Taxonomy" id="1294268"/>
    <lineage>
        <taxon>Bacteria</taxon>
        <taxon>Bacillati</taxon>
        <taxon>Bacillota</taxon>
        <taxon>Bacilli</taxon>
        <taxon>Bacillales</taxon>
        <taxon>Paenibacillaceae</taxon>
        <taxon>Paenibacillus</taxon>
    </lineage>
</organism>
<dbReference type="Proteomes" id="UP000518605">
    <property type="component" value="Unassembled WGS sequence"/>
</dbReference>